<dbReference type="Pfam" id="PF04966">
    <property type="entry name" value="OprB"/>
    <property type="match status" value="1"/>
</dbReference>
<dbReference type="GO" id="GO:0008643">
    <property type="term" value="P:carbohydrate transport"/>
    <property type="evidence" value="ECO:0007669"/>
    <property type="project" value="InterPro"/>
</dbReference>
<reference evidence="1" key="1">
    <citation type="submission" date="2016-10" db="EMBL/GenBank/DDBJ databases">
        <title>Sequence of Gallionella enrichment culture.</title>
        <authorList>
            <person name="Poehlein A."/>
            <person name="Muehling M."/>
            <person name="Daniel R."/>
        </authorList>
    </citation>
    <scope>NUCLEOTIDE SEQUENCE</scope>
</reference>
<accession>A0A1J5T3T1</accession>
<gene>
    <name evidence="1" type="ORF">GALL_110710</name>
</gene>
<dbReference type="EMBL" id="MLJW01000041">
    <property type="protein sequence ID" value="OIR06822.1"/>
    <property type="molecule type" value="Genomic_DNA"/>
</dbReference>
<dbReference type="InterPro" id="IPR038673">
    <property type="entry name" value="OprB_sf"/>
</dbReference>
<sequence>MNFKQRGRSLLEKRVIRWPIRLFASFAAFAIPALYAAQAAELGETTQSKFQTTYVWQRKPAFPAAYSGSNSLSPEAEKSYSLSATIFLGTRIWSGGELYFNPEMIMSQSLSNLTGLGGLTNGEDQKGGGSNPTLYLARLFFRQTLGFGGGTEAIDSAPNQLGGEDDKRRLVLTVGKLSLIDIFDNNSLAHDPRTQFLNWSLLDYGAFDFAADQRGYSVGTAIEYYDDDWTLRVGRFEQPIESNGLSLDSRPFVHYGDQAEVEHAHEIAGQPGRLRLLVFRNRARMGGFQDALNFWDSHGRVGVPDVGNVRKDQSKAGIGFSLEQSITRDIGLFARASRNDGGEEVYAFAEIDQSLTGGIVAKGRAWGRAADTVGVAYAQNGLSSAHRQYLASGGLGFFIGDGNINYRPERILESYYSLGVAKNTWLSLDYQRIENPAYNADRGPVRIVGARLHLDY</sequence>
<protein>
    <submittedName>
        <fullName evidence="1">Carbohydrate-selective porin, OprB family</fullName>
    </submittedName>
</protein>
<dbReference type="Gene3D" id="2.40.160.180">
    <property type="entry name" value="Carbohydrate-selective porin OprB"/>
    <property type="match status" value="1"/>
</dbReference>
<dbReference type="GO" id="GO:0016020">
    <property type="term" value="C:membrane"/>
    <property type="evidence" value="ECO:0007669"/>
    <property type="project" value="InterPro"/>
</dbReference>
<name>A0A1J5T3T1_9ZZZZ</name>
<organism evidence="1">
    <name type="scientific">mine drainage metagenome</name>
    <dbReference type="NCBI Taxonomy" id="410659"/>
    <lineage>
        <taxon>unclassified sequences</taxon>
        <taxon>metagenomes</taxon>
        <taxon>ecological metagenomes</taxon>
    </lineage>
</organism>
<comment type="caution">
    <text evidence="1">The sequence shown here is derived from an EMBL/GenBank/DDBJ whole genome shotgun (WGS) entry which is preliminary data.</text>
</comment>
<dbReference type="InterPro" id="IPR007049">
    <property type="entry name" value="Carb-sel_porin_OprB"/>
</dbReference>
<proteinExistence type="predicted"/>
<evidence type="ECO:0000313" key="1">
    <source>
        <dbReference type="EMBL" id="OIR06822.1"/>
    </source>
</evidence>
<dbReference type="AlphaFoldDB" id="A0A1J5T3T1"/>
<dbReference type="GO" id="GO:0015288">
    <property type="term" value="F:porin activity"/>
    <property type="evidence" value="ECO:0007669"/>
    <property type="project" value="InterPro"/>
</dbReference>